<dbReference type="Gene3D" id="2.20.70.10">
    <property type="match status" value="1"/>
</dbReference>
<organism evidence="3 4">
    <name type="scientific">Iphiclides podalirius</name>
    <name type="common">scarce swallowtail</name>
    <dbReference type="NCBI Taxonomy" id="110791"/>
    <lineage>
        <taxon>Eukaryota</taxon>
        <taxon>Metazoa</taxon>
        <taxon>Ecdysozoa</taxon>
        <taxon>Arthropoda</taxon>
        <taxon>Hexapoda</taxon>
        <taxon>Insecta</taxon>
        <taxon>Pterygota</taxon>
        <taxon>Neoptera</taxon>
        <taxon>Endopterygota</taxon>
        <taxon>Lepidoptera</taxon>
        <taxon>Glossata</taxon>
        <taxon>Ditrysia</taxon>
        <taxon>Papilionoidea</taxon>
        <taxon>Papilionidae</taxon>
        <taxon>Papilioninae</taxon>
        <taxon>Iphiclides</taxon>
    </lineage>
</organism>
<feature type="compositionally biased region" description="Basic and acidic residues" evidence="1">
    <location>
        <begin position="814"/>
        <end position="832"/>
    </location>
</feature>
<dbReference type="EMBL" id="OW152829">
    <property type="protein sequence ID" value="CAH2047702.1"/>
    <property type="molecule type" value="Genomic_DNA"/>
</dbReference>
<feature type="compositionally biased region" description="Basic and acidic residues" evidence="1">
    <location>
        <begin position="656"/>
        <end position="678"/>
    </location>
</feature>
<dbReference type="CDD" id="cd00201">
    <property type="entry name" value="WW"/>
    <property type="match status" value="1"/>
</dbReference>
<keyword evidence="4" id="KW-1185">Reference proteome</keyword>
<feature type="non-terminal residue" evidence="3">
    <location>
        <position position="1"/>
    </location>
</feature>
<feature type="domain" description="WW" evidence="2">
    <location>
        <begin position="65"/>
        <end position="94"/>
    </location>
</feature>
<dbReference type="Proteomes" id="UP000837857">
    <property type="component" value="Chromosome 17"/>
</dbReference>
<feature type="compositionally biased region" description="Basic and acidic residues" evidence="1">
    <location>
        <begin position="344"/>
        <end position="379"/>
    </location>
</feature>
<feature type="region of interest" description="Disordered" evidence="1">
    <location>
        <begin position="527"/>
        <end position="551"/>
    </location>
</feature>
<dbReference type="InterPro" id="IPR036020">
    <property type="entry name" value="WW_dom_sf"/>
</dbReference>
<feature type="compositionally biased region" description="Basic and acidic residues" evidence="1">
    <location>
        <begin position="782"/>
        <end position="801"/>
    </location>
</feature>
<dbReference type="SUPFAM" id="SSF51045">
    <property type="entry name" value="WW domain"/>
    <property type="match status" value="1"/>
</dbReference>
<name>A0ABN8I360_9NEOP</name>
<reference evidence="3" key="1">
    <citation type="submission" date="2022-03" db="EMBL/GenBank/DDBJ databases">
        <authorList>
            <person name="Martin H S."/>
        </authorList>
    </citation>
    <scope>NUCLEOTIDE SEQUENCE</scope>
</reference>
<sequence length="839" mass="91945">MSKPHPLAGLIANYGDSDDDSDDGIVHTPCAVVNKGTNKCPSAPGQEITPSNVAGIHPAPIPHCPWSACYDESSGFTYYWNQKTNAVTWEAPPEYLLALKIAQQHLHTSGTTEVSAEEWQLYQQALVDKQNSQNKLLARAAIAKISMKPEKPSAPIKEKKTKINKKRPASDDEEERIELITSYHNSDSESNDEAESSVVAPTPPTPKATVRTPKNHKRLKPRAQVEYGPAMPPNLDYSVPIGPELPPNSHNITIPKPPEIKPKPVGAEKQDKAVSNDCEDSQDEGLLLMRLKDKAKLLERLGGELPAELRQMFKDDTGSAAASPKSAEDAAAKISPDIDDLLQEIEKKEFAKTKQETEKEFSKPKTADSNERSDFKDPKSNLSSVANSPRSDGHRTPPLEELKALFPIVKSVAEPVAGAKVVAEPVALFPSANNAELVAESKPPSPVKPEKKNIYLTDVGEKSESRKRPRISNSVLPYTTRYAHVEGPAEPRTGLGFGTDVEGARVPSAESAVSTVSYGGGLTFTRGGTLNGGGSEPAEPAEPAAPDEPDEPALLETRLGQLCDMQPAVVPQLQRMLIELQTLLAARCAGALGAAYVRAWARRACSVLGPLEVAATAAPPGWTCAFHRYAAHAPPPHPARDEQTPNTPPSSGHRTRQTDTEHPALRLERTPHTNDKQTRTPTNRPSLRLERTPHTTNRHRTPRPPSRADTAHDKQTPNTPALRLERTPHTTNRHQTPALRLERTPHRKRQTDTEHPAPALRLERTPHTTNRHRTPRPPSRADTAHDKTDTEHPALRLERTPHTTNRHRTPRPPSRADTRHTDTPPPRLRLDTNEAPPSV</sequence>
<evidence type="ECO:0000259" key="2">
    <source>
        <dbReference type="PROSITE" id="PS50020"/>
    </source>
</evidence>
<evidence type="ECO:0000256" key="1">
    <source>
        <dbReference type="SAM" id="MobiDB-lite"/>
    </source>
</evidence>
<accession>A0ABN8I360</accession>
<feature type="compositionally biased region" description="Basic and acidic residues" evidence="1">
    <location>
        <begin position="258"/>
        <end position="274"/>
    </location>
</feature>
<feature type="region of interest" description="Disordered" evidence="1">
    <location>
        <begin position="633"/>
        <end position="839"/>
    </location>
</feature>
<evidence type="ECO:0000313" key="4">
    <source>
        <dbReference type="Proteomes" id="UP000837857"/>
    </source>
</evidence>
<proteinExistence type="predicted"/>
<dbReference type="InterPro" id="IPR001202">
    <property type="entry name" value="WW_dom"/>
</dbReference>
<protein>
    <recommendedName>
        <fullName evidence="2">WW domain-containing protein</fullName>
    </recommendedName>
</protein>
<feature type="compositionally biased region" description="Basic and acidic residues" evidence="1">
    <location>
        <begin position="740"/>
        <end position="766"/>
    </location>
</feature>
<dbReference type="PROSITE" id="PS50020">
    <property type="entry name" value="WW_DOMAIN_2"/>
    <property type="match status" value="1"/>
</dbReference>
<evidence type="ECO:0000313" key="3">
    <source>
        <dbReference type="EMBL" id="CAH2047702.1"/>
    </source>
</evidence>
<dbReference type="Pfam" id="PF00397">
    <property type="entry name" value="WW"/>
    <property type="match status" value="1"/>
</dbReference>
<feature type="region of interest" description="Disordered" evidence="1">
    <location>
        <begin position="148"/>
        <end position="281"/>
    </location>
</feature>
<feature type="region of interest" description="Disordered" evidence="1">
    <location>
        <begin position="437"/>
        <end position="472"/>
    </location>
</feature>
<dbReference type="SMART" id="SM00456">
    <property type="entry name" value="WW"/>
    <property type="match status" value="1"/>
</dbReference>
<feature type="region of interest" description="Disordered" evidence="1">
    <location>
        <begin position="304"/>
        <end position="398"/>
    </location>
</feature>
<feature type="compositionally biased region" description="Polar residues" evidence="1">
    <location>
        <begin position="380"/>
        <end position="390"/>
    </location>
</feature>
<gene>
    <name evidence="3" type="ORF">IPOD504_LOCUS5898</name>
</gene>
<feature type="compositionally biased region" description="Basic and acidic residues" evidence="1">
    <location>
        <begin position="448"/>
        <end position="466"/>
    </location>
</feature>